<sequence>MRERKACCRDRIDLKCFALFFLFFSSPNLVSCREHRLCEWPCIPSSNTSRAKRGHFQRRLDMPLACPGTRG</sequence>
<name>A0A5J5EC69_9PEZI</name>
<evidence type="ECO:0000313" key="3">
    <source>
        <dbReference type="Proteomes" id="UP000326924"/>
    </source>
</evidence>
<evidence type="ECO:0000256" key="1">
    <source>
        <dbReference type="SAM" id="SignalP"/>
    </source>
</evidence>
<feature type="chain" id="PRO_5023916175" description="Secreted protein" evidence="1">
    <location>
        <begin position="33"/>
        <end position="71"/>
    </location>
</feature>
<organism evidence="2 3">
    <name type="scientific">Sphaerosporella brunnea</name>
    <dbReference type="NCBI Taxonomy" id="1250544"/>
    <lineage>
        <taxon>Eukaryota</taxon>
        <taxon>Fungi</taxon>
        <taxon>Dikarya</taxon>
        <taxon>Ascomycota</taxon>
        <taxon>Pezizomycotina</taxon>
        <taxon>Pezizomycetes</taxon>
        <taxon>Pezizales</taxon>
        <taxon>Pyronemataceae</taxon>
        <taxon>Sphaerosporella</taxon>
    </lineage>
</organism>
<feature type="signal peptide" evidence="1">
    <location>
        <begin position="1"/>
        <end position="32"/>
    </location>
</feature>
<evidence type="ECO:0000313" key="2">
    <source>
        <dbReference type="EMBL" id="KAA8892619.1"/>
    </source>
</evidence>
<accession>A0A5J5EC69</accession>
<keyword evidence="3" id="KW-1185">Reference proteome</keyword>
<reference evidence="2 3" key="1">
    <citation type="submission" date="2019-09" db="EMBL/GenBank/DDBJ databases">
        <title>Draft genome of the ectomycorrhizal ascomycete Sphaerosporella brunnea.</title>
        <authorList>
            <consortium name="DOE Joint Genome Institute"/>
            <person name="Benucci G.M."/>
            <person name="Marozzi G."/>
            <person name="Antonielli L."/>
            <person name="Sanchez S."/>
            <person name="Marco P."/>
            <person name="Wang X."/>
            <person name="Falini L.B."/>
            <person name="Barry K."/>
            <person name="Haridas S."/>
            <person name="Lipzen A."/>
            <person name="Labutti K."/>
            <person name="Grigoriev I.V."/>
            <person name="Murat C."/>
            <person name="Martin F."/>
            <person name="Albertini E."/>
            <person name="Donnini D."/>
            <person name="Bonito G."/>
        </authorList>
    </citation>
    <scope>NUCLEOTIDE SEQUENCE [LARGE SCALE GENOMIC DNA]</scope>
    <source>
        <strain evidence="2 3">Sb_GMNB300</strain>
    </source>
</reference>
<gene>
    <name evidence="2" type="ORF">FN846DRAFT_656133</name>
</gene>
<dbReference type="Proteomes" id="UP000326924">
    <property type="component" value="Unassembled WGS sequence"/>
</dbReference>
<comment type="caution">
    <text evidence="2">The sequence shown here is derived from an EMBL/GenBank/DDBJ whole genome shotgun (WGS) entry which is preliminary data.</text>
</comment>
<proteinExistence type="predicted"/>
<dbReference type="InParanoid" id="A0A5J5EC69"/>
<keyword evidence="1" id="KW-0732">Signal</keyword>
<protein>
    <recommendedName>
        <fullName evidence="4">Secreted protein</fullName>
    </recommendedName>
</protein>
<evidence type="ECO:0008006" key="4">
    <source>
        <dbReference type="Google" id="ProtNLM"/>
    </source>
</evidence>
<dbReference type="EMBL" id="VXIS01000663">
    <property type="protein sequence ID" value="KAA8892619.1"/>
    <property type="molecule type" value="Genomic_DNA"/>
</dbReference>
<dbReference type="AlphaFoldDB" id="A0A5J5EC69"/>